<evidence type="ECO:0000256" key="5">
    <source>
        <dbReference type="ARBA" id="ARBA00093465"/>
    </source>
</evidence>
<reference evidence="8" key="1">
    <citation type="journal article" date="2023" name="bioRxiv">
        <title>Improved chromosome-level genome assembly for marigold (Tagetes erecta).</title>
        <authorList>
            <person name="Jiang F."/>
            <person name="Yuan L."/>
            <person name="Wang S."/>
            <person name="Wang H."/>
            <person name="Xu D."/>
            <person name="Wang A."/>
            <person name="Fan W."/>
        </authorList>
    </citation>
    <scope>NUCLEOTIDE SEQUENCE</scope>
    <source>
        <strain evidence="8">WSJ</strain>
        <tissue evidence="8">Leaf</tissue>
    </source>
</reference>
<evidence type="ECO:0000256" key="2">
    <source>
        <dbReference type="ARBA" id="ARBA00022776"/>
    </source>
</evidence>
<keyword evidence="1" id="KW-0132">Cell division</keyword>
<keyword evidence="9" id="KW-1185">Reference proteome</keyword>
<proteinExistence type="inferred from homology"/>
<evidence type="ECO:0000256" key="1">
    <source>
        <dbReference type="ARBA" id="ARBA00022618"/>
    </source>
</evidence>
<feature type="compositionally biased region" description="Basic and acidic residues" evidence="6">
    <location>
        <begin position="123"/>
        <end position="135"/>
    </location>
</feature>
<gene>
    <name evidence="8" type="ORF">QVD17_35818</name>
</gene>
<evidence type="ECO:0000256" key="3">
    <source>
        <dbReference type="ARBA" id="ARBA00023242"/>
    </source>
</evidence>
<organism evidence="8 9">
    <name type="scientific">Tagetes erecta</name>
    <name type="common">African marigold</name>
    <dbReference type="NCBI Taxonomy" id="13708"/>
    <lineage>
        <taxon>Eukaryota</taxon>
        <taxon>Viridiplantae</taxon>
        <taxon>Streptophyta</taxon>
        <taxon>Embryophyta</taxon>
        <taxon>Tracheophyta</taxon>
        <taxon>Spermatophyta</taxon>
        <taxon>Magnoliopsida</taxon>
        <taxon>eudicotyledons</taxon>
        <taxon>Gunneridae</taxon>
        <taxon>Pentapetalae</taxon>
        <taxon>asterids</taxon>
        <taxon>campanulids</taxon>
        <taxon>Asterales</taxon>
        <taxon>Asteraceae</taxon>
        <taxon>Asteroideae</taxon>
        <taxon>Heliantheae alliance</taxon>
        <taxon>Tageteae</taxon>
        <taxon>Tagetes</taxon>
    </lineage>
</organism>
<dbReference type="PANTHER" id="PTHR35740">
    <property type="entry name" value="OS12G0111700 PROTEIN"/>
    <property type="match status" value="1"/>
</dbReference>
<comment type="caution">
    <text evidence="8">The sequence shown here is derived from an EMBL/GenBank/DDBJ whole genome shotgun (WGS) entry which is preliminary data.</text>
</comment>
<evidence type="ECO:0000256" key="6">
    <source>
        <dbReference type="SAM" id="MobiDB-lite"/>
    </source>
</evidence>
<dbReference type="EMBL" id="JAUHHV010000010">
    <property type="protein sequence ID" value="KAK1409292.1"/>
    <property type="molecule type" value="Genomic_DNA"/>
</dbReference>
<dbReference type="AlphaFoldDB" id="A0AAD8NHK0"/>
<dbReference type="InterPro" id="IPR057337">
    <property type="entry name" value="Sororin_C"/>
</dbReference>
<name>A0AAD8NHK0_TARER</name>
<dbReference type="Proteomes" id="UP001229421">
    <property type="component" value="Unassembled WGS sequence"/>
</dbReference>
<keyword evidence="2" id="KW-0498">Mitosis</keyword>
<dbReference type="PANTHER" id="PTHR35740:SF1">
    <property type="entry name" value="OS12G0111700 PROTEIN"/>
    <property type="match status" value="1"/>
</dbReference>
<accession>A0AAD8NHK0</accession>
<evidence type="ECO:0000259" key="7">
    <source>
        <dbReference type="Pfam" id="PF25220"/>
    </source>
</evidence>
<feature type="region of interest" description="Disordered" evidence="6">
    <location>
        <begin position="119"/>
        <end position="139"/>
    </location>
</feature>
<protein>
    <recommendedName>
        <fullName evidence="7">Sororin C-terminal region domain-containing protein</fullName>
    </recommendedName>
</protein>
<feature type="domain" description="Sororin C-terminal region" evidence="7">
    <location>
        <begin position="149"/>
        <end position="171"/>
    </location>
</feature>
<evidence type="ECO:0000256" key="4">
    <source>
        <dbReference type="ARBA" id="ARBA00023306"/>
    </source>
</evidence>
<evidence type="ECO:0000313" key="9">
    <source>
        <dbReference type="Proteomes" id="UP001229421"/>
    </source>
</evidence>
<sequence length="174" mass="19842">MLTRSSIQRKLFSNHTTHHSASFSQSNNPISSIDPYMFDSSLRLLDLDVCVGDGDGDHMICSRKPTFGLEFKDNDKAVVVCSTPVNLFKKRNEKNGFCAVKKAKGSSCQPLLRSWSEVEEAEHDLSQTKSPDKERKRSPKGRFKRFVALQDFIDQQKAYFKEIDAYELDVEEVD</sequence>
<keyword evidence="4" id="KW-0131">Cell cycle</keyword>
<comment type="similarity">
    <text evidence="5">Belongs to the sororin family.</text>
</comment>
<dbReference type="GO" id="GO:0051301">
    <property type="term" value="P:cell division"/>
    <property type="evidence" value="ECO:0007669"/>
    <property type="project" value="UniProtKB-KW"/>
</dbReference>
<keyword evidence="3" id="KW-0539">Nucleus</keyword>
<dbReference type="GO" id="GO:0005634">
    <property type="term" value="C:nucleus"/>
    <property type="evidence" value="ECO:0007669"/>
    <property type="project" value="UniProtKB-SubCell"/>
</dbReference>
<dbReference type="Pfam" id="PF25220">
    <property type="entry name" value="Sororin_C"/>
    <property type="match status" value="1"/>
</dbReference>
<evidence type="ECO:0000313" key="8">
    <source>
        <dbReference type="EMBL" id="KAK1409292.1"/>
    </source>
</evidence>